<reference evidence="1" key="1">
    <citation type="journal article" date="2014" name="Front. Microbiol.">
        <title>High frequency of phylogenetically diverse reductive dehalogenase-homologous genes in deep subseafloor sedimentary metagenomes.</title>
        <authorList>
            <person name="Kawai M."/>
            <person name="Futagami T."/>
            <person name="Toyoda A."/>
            <person name="Takaki Y."/>
            <person name="Nishi S."/>
            <person name="Hori S."/>
            <person name="Arai W."/>
            <person name="Tsubouchi T."/>
            <person name="Morono Y."/>
            <person name="Uchiyama I."/>
            <person name="Ito T."/>
            <person name="Fujiyama A."/>
            <person name="Inagaki F."/>
            <person name="Takami H."/>
        </authorList>
    </citation>
    <scope>NUCLEOTIDE SEQUENCE</scope>
    <source>
        <strain evidence="1">Expedition CK06-06</strain>
    </source>
</reference>
<sequence>NPLTLEKGFYIGKGVARICEVAVGNFCVLLIKRDSLRFNINTYGGASGSPIVNKWGNVIAVTFAGHNARSKDMFAVPLVKLREFLNSIKLGINER</sequence>
<dbReference type="SUPFAM" id="SSF50494">
    <property type="entry name" value="Trypsin-like serine proteases"/>
    <property type="match status" value="1"/>
</dbReference>
<protein>
    <recommendedName>
        <fullName evidence="2">Serine protease</fullName>
    </recommendedName>
</protein>
<dbReference type="InterPro" id="IPR043504">
    <property type="entry name" value="Peptidase_S1_PA_chymotrypsin"/>
</dbReference>
<accession>X0SBG9</accession>
<organism evidence="1">
    <name type="scientific">marine sediment metagenome</name>
    <dbReference type="NCBI Taxonomy" id="412755"/>
    <lineage>
        <taxon>unclassified sequences</taxon>
        <taxon>metagenomes</taxon>
        <taxon>ecological metagenomes</taxon>
    </lineage>
</organism>
<evidence type="ECO:0000313" key="1">
    <source>
        <dbReference type="EMBL" id="GAF72486.1"/>
    </source>
</evidence>
<dbReference type="Gene3D" id="2.40.10.10">
    <property type="entry name" value="Trypsin-like serine proteases"/>
    <property type="match status" value="1"/>
</dbReference>
<evidence type="ECO:0008006" key="2">
    <source>
        <dbReference type="Google" id="ProtNLM"/>
    </source>
</evidence>
<name>X0SBG9_9ZZZZ</name>
<dbReference type="InterPro" id="IPR009003">
    <property type="entry name" value="Peptidase_S1_PA"/>
</dbReference>
<comment type="caution">
    <text evidence="1">The sequence shown here is derived from an EMBL/GenBank/DDBJ whole genome shotgun (WGS) entry which is preliminary data.</text>
</comment>
<feature type="non-terminal residue" evidence="1">
    <location>
        <position position="1"/>
    </location>
</feature>
<dbReference type="AlphaFoldDB" id="X0SBG9"/>
<gene>
    <name evidence="1" type="ORF">S01H1_15334</name>
</gene>
<proteinExistence type="predicted"/>
<dbReference type="EMBL" id="BARS01008003">
    <property type="protein sequence ID" value="GAF72486.1"/>
    <property type="molecule type" value="Genomic_DNA"/>
</dbReference>